<keyword evidence="3 23" id="KW-0436">Ligase</keyword>
<feature type="region of interest" description="Disordered" evidence="21">
    <location>
        <begin position="1"/>
        <end position="34"/>
    </location>
</feature>
<name>A0A1U9Z1F8_9HYPH</name>
<dbReference type="NCBIfam" id="TIGR02776">
    <property type="entry name" value="NHEJ_ligase_prk"/>
    <property type="match status" value="1"/>
</dbReference>
<dbReference type="Pfam" id="PF04679">
    <property type="entry name" value="DNA_ligase_A_C"/>
    <property type="match status" value="1"/>
</dbReference>
<keyword evidence="8" id="KW-0547">Nucleotide-binding</keyword>
<dbReference type="EMBL" id="CP020330">
    <property type="protein sequence ID" value="AQZ51535.1"/>
    <property type="molecule type" value="Genomic_DNA"/>
</dbReference>
<dbReference type="GO" id="GO:0004527">
    <property type="term" value="F:exonuclease activity"/>
    <property type="evidence" value="ECO:0007669"/>
    <property type="project" value="UniProtKB-KW"/>
</dbReference>
<keyword evidence="5" id="KW-0548">Nucleotidyltransferase</keyword>
<dbReference type="NCBIfam" id="NF004628">
    <property type="entry name" value="PRK05972.1"/>
    <property type="match status" value="1"/>
</dbReference>
<sequence length="830" mass="92755">MAAPDTLAEYETRRDFEKTKEPKRGRARKSRSGDLKFVVQKHDARRLHFDFRLEWDGVLLSWAVTRGPSDDPGEKRLAVRTEDHPLDYADFEGTIPKGQYGGGTVMVWDTGSWEPLHDPDEGLKQGKLHFRLKGERMQGGWALVRMRGRRGEKRENWLLIKERDDKAGEEPDRLTEDFEDSVTTGRSFSEIEAGHDVWKRRTKKPTDKQEPQKKKPRVKAKFPAFRKPQLATLYDEAPDGEDWIHETKFDGYRCIAALSNGEARFYTRSGKDWTEKYGDLAEAFAPLEGESLLIDGEIMAASVPKDGSAFSALQAALQDGAPLIFYVFDILERDGKSLTDLPLSERKQALEEALSPLDTEKGPIRLSTWVEGDGRDILAKICKAGGEGIVSKRADARYRHTRTSAWRKIKCSRRQEFVIGGYSPSTKKGRPFASLLIGQYDDDGVFCYRGRVGTGFDEKTLDDLGDRLKRLARKTAPFAEVPRAIARDARWVTPKLAAEIDFAEFTADGHVRHGAFLGLREDKEAGAVQAEKAKGDKVAGIEITHPDRQLYGKAGVTKADVARHYAAVGSRMLEIAGRRPVSLFRCPSGIDGESFFQKHAGKGFPDELARIDIEEKDGDTGEYLYAKDVTGFVAAAQMGTIEFHGWGARADRIEAPDRLIFDLDPDEGLGFTETKKAAFEMREALSDIGLKSTAMVTGGKGIHVIVPLKRTVSWDTVKAFARTFAHMMAEEDPERYIATMSKEKRKNRIFIDWLRNERGATAILPYSLRARPNASVATPVTWEELNDLKSAATFTIGDMAGRLKGRDPALAVKPQTLGKAVIGRLEKRVG</sequence>
<dbReference type="InterPro" id="IPR033651">
    <property type="entry name" value="PaeLigD_Pol-like"/>
</dbReference>
<dbReference type="CDD" id="cd04862">
    <property type="entry name" value="PaeLigD_Pol_like"/>
    <property type="match status" value="1"/>
</dbReference>
<evidence type="ECO:0000259" key="22">
    <source>
        <dbReference type="PROSITE" id="PS50160"/>
    </source>
</evidence>
<evidence type="ECO:0000256" key="13">
    <source>
        <dbReference type="ARBA" id="ARBA00022932"/>
    </source>
</evidence>
<accession>A0A1U9Z1F8</accession>
<evidence type="ECO:0000256" key="10">
    <source>
        <dbReference type="ARBA" id="ARBA00022801"/>
    </source>
</evidence>
<evidence type="ECO:0000256" key="12">
    <source>
        <dbReference type="ARBA" id="ARBA00022840"/>
    </source>
</evidence>
<dbReference type="CDD" id="cd07971">
    <property type="entry name" value="OBF_DNA_ligase_LigD"/>
    <property type="match status" value="1"/>
</dbReference>
<keyword evidence="14" id="KW-0238">DNA-binding</keyword>
<keyword evidence="6" id="KW-0540">Nuclease</keyword>
<evidence type="ECO:0000256" key="8">
    <source>
        <dbReference type="ARBA" id="ARBA00022741"/>
    </source>
</evidence>
<evidence type="ECO:0000256" key="11">
    <source>
        <dbReference type="ARBA" id="ARBA00022839"/>
    </source>
</evidence>
<dbReference type="GO" id="GO:0006310">
    <property type="term" value="P:DNA recombination"/>
    <property type="evidence" value="ECO:0007669"/>
    <property type="project" value="UniProtKB-KW"/>
</dbReference>
<dbReference type="InterPro" id="IPR014144">
    <property type="entry name" value="LigD_PE_domain"/>
</dbReference>
<organism evidence="23 24">
    <name type="scientific">Martelella mediterranea DSM 17316</name>
    <dbReference type="NCBI Taxonomy" id="1122214"/>
    <lineage>
        <taxon>Bacteria</taxon>
        <taxon>Pseudomonadati</taxon>
        <taxon>Pseudomonadota</taxon>
        <taxon>Alphaproteobacteria</taxon>
        <taxon>Hyphomicrobiales</taxon>
        <taxon>Aurantimonadaceae</taxon>
        <taxon>Martelella</taxon>
    </lineage>
</organism>
<dbReference type="PROSITE" id="PS50160">
    <property type="entry name" value="DNA_LIGASE_A3"/>
    <property type="match status" value="1"/>
</dbReference>
<dbReference type="Proteomes" id="UP000191135">
    <property type="component" value="Chromosome"/>
</dbReference>
<evidence type="ECO:0000256" key="1">
    <source>
        <dbReference type="ARBA" id="ARBA00001936"/>
    </source>
</evidence>
<evidence type="ECO:0000256" key="6">
    <source>
        <dbReference type="ARBA" id="ARBA00022722"/>
    </source>
</evidence>
<dbReference type="SUPFAM" id="SSF56091">
    <property type="entry name" value="DNA ligase/mRNA capping enzyme, catalytic domain"/>
    <property type="match status" value="1"/>
</dbReference>
<dbReference type="NCBIfam" id="TIGR02778">
    <property type="entry name" value="ligD_pol"/>
    <property type="match status" value="1"/>
</dbReference>
<dbReference type="GO" id="GO:0046872">
    <property type="term" value="F:metal ion binding"/>
    <property type="evidence" value="ECO:0007669"/>
    <property type="project" value="UniProtKB-KW"/>
</dbReference>
<dbReference type="InterPro" id="IPR012340">
    <property type="entry name" value="NA-bd_OB-fold"/>
</dbReference>
<evidence type="ECO:0000256" key="3">
    <source>
        <dbReference type="ARBA" id="ARBA00022598"/>
    </source>
</evidence>
<dbReference type="GO" id="GO:0003910">
    <property type="term" value="F:DNA ligase (ATP) activity"/>
    <property type="evidence" value="ECO:0007669"/>
    <property type="project" value="UniProtKB-EC"/>
</dbReference>
<protein>
    <recommendedName>
        <fullName evidence="2">DNA ligase (ATP)</fullName>
        <ecNumber evidence="2">6.5.1.1</ecNumber>
    </recommendedName>
    <alternativeName>
        <fullName evidence="19">NHEJ DNA polymerase</fullName>
    </alternativeName>
</protein>
<evidence type="ECO:0000256" key="15">
    <source>
        <dbReference type="ARBA" id="ARBA00023172"/>
    </source>
</evidence>
<keyword evidence="12" id="KW-0067">ATP-binding</keyword>
<evidence type="ECO:0000256" key="5">
    <source>
        <dbReference type="ARBA" id="ARBA00022695"/>
    </source>
</evidence>
<proteinExistence type="predicted"/>
<evidence type="ECO:0000256" key="20">
    <source>
        <dbReference type="ARBA" id="ARBA00034003"/>
    </source>
</evidence>
<dbReference type="EC" id="6.5.1.1" evidence="2"/>
<dbReference type="GO" id="GO:0005524">
    <property type="term" value="F:ATP binding"/>
    <property type="evidence" value="ECO:0007669"/>
    <property type="project" value="UniProtKB-KW"/>
</dbReference>
<evidence type="ECO:0000256" key="19">
    <source>
        <dbReference type="ARBA" id="ARBA00029943"/>
    </source>
</evidence>
<evidence type="ECO:0000256" key="7">
    <source>
        <dbReference type="ARBA" id="ARBA00022723"/>
    </source>
</evidence>
<keyword evidence="17" id="KW-0464">Manganese</keyword>
<evidence type="ECO:0000256" key="18">
    <source>
        <dbReference type="ARBA" id="ARBA00023268"/>
    </source>
</evidence>
<dbReference type="PANTHER" id="PTHR42705">
    <property type="entry name" value="BIFUNCTIONAL NON-HOMOLOGOUS END JOINING PROTEIN LIGD"/>
    <property type="match status" value="1"/>
</dbReference>
<dbReference type="InterPro" id="IPR014145">
    <property type="entry name" value="LigD_pol_dom"/>
</dbReference>
<dbReference type="Gene3D" id="3.30.470.30">
    <property type="entry name" value="DNA ligase/mRNA capping enzyme"/>
    <property type="match status" value="1"/>
</dbReference>
<keyword evidence="16" id="KW-0234">DNA repair</keyword>
<keyword evidence="10" id="KW-0378">Hydrolase</keyword>
<keyword evidence="4" id="KW-0808">Transferase</keyword>
<dbReference type="SUPFAM" id="SSF50249">
    <property type="entry name" value="Nucleic acid-binding proteins"/>
    <property type="match status" value="1"/>
</dbReference>
<dbReference type="Pfam" id="PF01068">
    <property type="entry name" value="DNA_ligase_A_M"/>
    <property type="match status" value="1"/>
</dbReference>
<evidence type="ECO:0000256" key="9">
    <source>
        <dbReference type="ARBA" id="ARBA00022763"/>
    </source>
</evidence>
<dbReference type="eggNOG" id="COG1793">
    <property type="taxonomic scope" value="Bacteria"/>
</dbReference>
<keyword evidence="24" id="KW-1185">Reference proteome</keyword>
<evidence type="ECO:0000256" key="4">
    <source>
        <dbReference type="ARBA" id="ARBA00022679"/>
    </source>
</evidence>
<dbReference type="eggNOG" id="COG3285">
    <property type="taxonomic scope" value="Bacteria"/>
</dbReference>
<reference evidence="23 24" key="1">
    <citation type="submission" date="2017-03" db="EMBL/GenBank/DDBJ databases">
        <title>Foreign affairs: Plasmid Transfer between Roseobacters and Rhizobia.</title>
        <authorList>
            <person name="Bartling P."/>
            <person name="Bunk B."/>
            <person name="Overmann J."/>
            <person name="Brinkmann H."/>
            <person name="Petersen J."/>
        </authorList>
    </citation>
    <scope>NUCLEOTIDE SEQUENCE [LARGE SCALE GENOMIC DNA]</scope>
    <source>
        <strain evidence="23 24">MACL11</strain>
    </source>
</reference>
<keyword evidence="9" id="KW-0227">DNA damage</keyword>
<dbReference type="STRING" id="1122214.Mame_02200"/>
<dbReference type="NCBIfam" id="TIGR02779">
    <property type="entry name" value="NHEJ_ligase_lig"/>
    <property type="match status" value="1"/>
</dbReference>
<feature type="domain" description="ATP-dependent DNA ligase family profile" evidence="22">
    <location>
        <begin position="316"/>
        <end position="441"/>
    </location>
</feature>
<dbReference type="InterPro" id="IPR014146">
    <property type="entry name" value="LigD_ligase_dom"/>
</dbReference>
<dbReference type="Pfam" id="PF21686">
    <property type="entry name" value="LigD_Prim-Pol"/>
    <property type="match status" value="1"/>
</dbReference>
<evidence type="ECO:0000256" key="14">
    <source>
        <dbReference type="ARBA" id="ARBA00023125"/>
    </source>
</evidence>
<dbReference type="InterPro" id="IPR012310">
    <property type="entry name" value="DNA_ligase_ATP-dep_cent"/>
</dbReference>
<dbReference type="InterPro" id="IPR012309">
    <property type="entry name" value="DNA_ligase_ATP-dep_C"/>
</dbReference>
<evidence type="ECO:0000256" key="16">
    <source>
        <dbReference type="ARBA" id="ARBA00023204"/>
    </source>
</evidence>
<dbReference type="GO" id="GO:0003887">
    <property type="term" value="F:DNA-directed DNA polymerase activity"/>
    <property type="evidence" value="ECO:0007669"/>
    <property type="project" value="UniProtKB-KW"/>
</dbReference>
<dbReference type="OrthoDB" id="9802472at2"/>
<keyword evidence="11" id="KW-0269">Exonuclease</keyword>
<keyword evidence="13" id="KW-0239">DNA-directed DNA polymerase</keyword>
<dbReference type="Gene3D" id="2.40.50.140">
    <property type="entry name" value="Nucleic acid-binding proteins"/>
    <property type="match status" value="1"/>
</dbReference>
<dbReference type="NCBIfam" id="TIGR02777">
    <property type="entry name" value="LigD_PE_dom"/>
    <property type="match status" value="1"/>
</dbReference>
<keyword evidence="15" id="KW-0233">DNA recombination</keyword>
<dbReference type="Pfam" id="PF13298">
    <property type="entry name" value="LigD_N"/>
    <property type="match status" value="1"/>
</dbReference>
<evidence type="ECO:0000313" key="23">
    <source>
        <dbReference type="EMBL" id="AQZ51535.1"/>
    </source>
</evidence>
<dbReference type="RefSeq" id="WP_018067553.1">
    <property type="nucleotide sequence ID" value="NZ_AQWH01000045.1"/>
</dbReference>
<feature type="compositionally biased region" description="Basic and acidic residues" evidence="21">
    <location>
        <begin position="194"/>
        <end position="213"/>
    </location>
</feature>
<dbReference type="GO" id="GO:0003677">
    <property type="term" value="F:DNA binding"/>
    <property type="evidence" value="ECO:0007669"/>
    <property type="project" value="UniProtKB-KW"/>
</dbReference>
<dbReference type="KEGG" id="mmed:Mame_02200"/>
<comment type="catalytic activity">
    <reaction evidence="20">
        <text>ATP + (deoxyribonucleotide)n-3'-hydroxyl + 5'-phospho-(deoxyribonucleotide)m = (deoxyribonucleotide)n+m + AMP + diphosphate.</text>
        <dbReference type="EC" id="6.5.1.1"/>
    </reaction>
</comment>
<dbReference type="CDD" id="cd07906">
    <property type="entry name" value="Adenylation_DNA_ligase_LigD_LigC"/>
    <property type="match status" value="1"/>
</dbReference>
<dbReference type="GO" id="GO:0006281">
    <property type="term" value="P:DNA repair"/>
    <property type="evidence" value="ECO:0007669"/>
    <property type="project" value="UniProtKB-KW"/>
</dbReference>
<evidence type="ECO:0000313" key="24">
    <source>
        <dbReference type="Proteomes" id="UP000191135"/>
    </source>
</evidence>
<evidence type="ECO:0000256" key="2">
    <source>
        <dbReference type="ARBA" id="ARBA00012727"/>
    </source>
</evidence>
<keyword evidence="7" id="KW-0479">Metal-binding</keyword>
<evidence type="ECO:0000256" key="17">
    <source>
        <dbReference type="ARBA" id="ARBA00023211"/>
    </source>
</evidence>
<feature type="compositionally biased region" description="Basic and acidic residues" evidence="21">
    <location>
        <begin position="10"/>
        <end position="24"/>
    </location>
</feature>
<keyword evidence="18" id="KW-0511">Multifunctional enzyme</keyword>
<dbReference type="Gene3D" id="3.30.1490.70">
    <property type="match status" value="1"/>
</dbReference>
<dbReference type="AlphaFoldDB" id="A0A1U9Z1F8"/>
<gene>
    <name evidence="23" type="ORF">Mame_02200</name>
</gene>
<dbReference type="Gene3D" id="3.90.920.10">
    <property type="entry name" value="DNA primase, PRIM domain"/>
    <property type="match status" value="1"/>
</dbReference>
<feature type="region of interest" description="Disordered" evidence="21">
    <location>
        <begin position="194"/>
        <end position="219"/>
    </location>
</feature>
<comment type="cofactor">
    <cofactor evidence="1">
        <name>Mn(2+)</name>
        <dbReference type="ChEBI" id="CHEBI:29035"/>
    </cofactor>
</comment>
<dbReference type="InterPro" id="IPR014143">
    <property type="entry name" value="NHEJ_ligase_prk"/>
</dbReference>
<dbReference type="PANTHER" id="PTHR42705:SF2">
    <property type="entry name" value="BIFUNCTIONAL NON-HOMOLOGOUS END JOINING PROTEIN LIGD"/>
    <property type="match status" value="1"/>
</dbReference>
<dbReference type="InterPro" id="IPR052171">
    <property type="entry name" value="NHEJ_LigD"/>
</dbReference>
<evidence type="ECO:0000256" key="21">
    <source>
        <dbReference type="SAM" id="MobiDB-lite"/>
    </source>
</evidence>